<protein>
    <submittedName>
        <fullName evidence="1">Uncharacterized protein</fullName>
    </submittedName>
</protein>
<reference evidence="1" key="1">
    <citation type="journal article" date="2018" name="Appl. Environ. Microbiol.">
        <title>Dynamics in copy numbers of five plasmids of a dairy Lactococcus lactis in dairy-related conditions including near-zero growth rates.</title>
        <authorList>
            <person name="van Mastrigt O."/>
            <person name="Lommers M.M.A.N."/>
            <person name="de Vries Y.C."/>
            <person name="Abee T."/>
            <person name="Smid E.J."/>
        </authorList>
    </citation>
    <scope>NUCLEOTIDE SEQUENCE</scope>
    <source>
        <strain evidence="1">FM03P</strain>
        <plasmid evidence="1">pLd10</plasmid>
    </source>
</reference>
<evidence type="ECO:0000313" key="1">
    <source>
        <dbReference type="EMBL" id="AVR65344.1"/>
    </source>
</evidence>
<proteinExistence type="predicted"/>
<accession>A0A2R4AKT4</accession>
<name>A0A2R4AKT4_LACLL</name>
<organism evidence="1">
    <name type="scientific">Lactococcus lactis subsp. lactis bv. diacetylactis</name>
    <dbReference type="NCBI Taxonomy" id="44688"/>
    <lineage>
        <taxon>Bacteria</taxon>
        <taxon>Bacillati</taxon>
        <taxon>Bacillota</taxon>
        <taxon>Bacilli</taxon>
        <taxon>Lactobacillales</taxon>
        <taxon>Streptococcaceae</taxon>
        <taxon>Lactococcus</taxon>
    </lineage>
</organism>
<geneLocation type="plasmid" evidence="1">
    <name>pLd10</name>
</geneLocation>
<keyword evidence="1" id="KW-0614">Plasmid</keyword>
<dbReference type="AlphaFoldDB" id="A0A2R4AKT4"/>
<sequence>MIIKKTIIEGRKFTRNLMRIISRTIVDDYTLKILELLIFDRLETLL</sequence>
<dbReference type="EMBL" id="MG813924">
    <property type="protein sequence ID" value="AVR65344.1"/>
    <property type="molecule type" value="Genomic_DNA"/>
</dbReference>
<gene>
    <name evidence="1" type="ORF">pLd10_40</name>
</gene>